<dbReference type="OrthoDB" id="77601at2759"/>
<proteinExistence type="predicted"/>
<dbReference type="Proteomes" id="UP000236319">
    <property type="component" value="Unassembled WGS sequence"/>
</dbReference>
<evidence type="ECO:0000313" key="1">
    <source>
        <dbReference type="EMBL" id="GBE62102.1"/>
    </source>
</evidence>
<reference evidence="1 2" key="1">
    <citation type="journal article" date="2017" name="BMC Genomics">
        <title>Whole-genome assembly of Babesia ovata and comparative genomics between closely related pathogens.</title>
        <authorList>
            <person name="Yamagishi J."/>
            <person name="Asada M."/>
            <person name="Hakimi H."/>
            <person name="Tanaka T.Q."/>
            <person name="Sugimoto C."/>
            <person name="Kawazu S."/>
        </authorList>
    </citation>
    <scope>NUCLEOTIDE SEQUENCE [LARGE SCALE GENOMIC DNA]</scope>
    <source>
        <strain evidence="1 2">Miyake</strain>
    </source>
</reference>
<evidence type="ECO:0000313" key="2">
    <source>
        <dbReference type="Proteomes" id="UP000236319"/>
    </source>
</evidence>
<dbReference type="GeneID" id="39875872"/>
<dbReference type="EMBL" id="BDSA01000004">
    <property type="protein sequence ID" value="GBE62102.1"/>
    <property type="molecule type" value="Genomic_DNA"/>
</dbReference>
<gene>
    <name evidence="1" type="ORF">BOVATA_035950</name>
</gene>
<dbReference type="AlphaFoldDB" id="A0A2H6KGH7"/>
<name>A0A2H6KGH7_9APIC</name>
<comment type="caution">
    <text evidence="1">The sequence shown here is derived from an EMBL/GenBank/DDBJ whole genome shotgun (WGS) entry which is preliminary data.</text>
</comment>
<dbReference type="VEuPathDB" id="PiroplasmaDB:BOVATA_035950"/>
<protein>
    <submittedName>
        <fullName evidence="1">Uncharacterized protein</fullName>
    </submittedName>
</protein>
<keyword evidence="2" id="KW-1185">Reference proteome</keyword>
<dbReference type="RefSeq" id="XP_028868345.1">
    <property type="nucleotide sequence ID" value="XM_029012512.1"/>
</dbReference>
<accession>A0A2H6KGH7</accession>
<sequence>MVYDSLTDAPHNLKECIDWLIALKGDDAENNFKAMGTAVHKFLEDKPVPSKHLPAIENFKHIFREFLRQQELKDLWYVEDMLEMINGPMNKKPEMFAKITGVVEESDYTNAVETRNAKPETIAKIIGDVLQATGKFLAHIKNPDHYNSAYSSNATWDASCENDPEACAVAFVGIALMLYAGLETLRDACVTAFFRCPPFLAYKRMQEVLNALGYVEPECRANMTISDVEWALSGVDNGLLNTLYNLASFWHLY</sequence>
<organism evidence="1 2">
    <name type="scientific">Babesia ovata</name>
    <dbReference type="NCBI Taxonomy" id="189622"/>
    <lineage>
        <taxon>Eukaryota</taxon>
        <taxon>Sar</taxon>
        <taxon>Alveolata</taxon>
        <taxon>Apicomplexa</taxon>
        <taxon>Aconoidasida</taxon>
        <taxon>Piroplasmida</taxon>
        <taxon>Babesiidae</taxon>
        <taxon>Babesia</taxon>
    </lineage>
</organism>